<dbReference type="PANTHER" id="PTHR42756">
    <property type="entry name" value="TRANSCRIPTIONAL REGULATOR, MARR"/>
    <property type="match status" value="1"/>
</dbReference>
<keyword evidence="6" id="KW-1185">Reference proteome</keyword>
<dbReference type="InterPro" id="IPR000835">
    <property type="entry name" value="HTH_MarR-typ"/>
</dbReference>
<keyword evidence="2 5" id="KW-0238">DNA-binding</keyword>
<dbReference type="Pfam" id="PF12802">
    <property type="entry name" value="MarR_2"/>
    <property type="match status" value="1"/>
</dbReference>
<dbReference type="AlphaFoldDB" id="A0A7W7QQ50"/>
<protein>
    <submittedName>
        <fullName evidence="5">DNA-binding MarR family transcriptional regulator</fullName>
    </submittedName>
</protein>
<dbReference type="InterPro" id="IPR036388">
    <property type="entry name" value="WH-like_DNA-bd_sf"/>
</dbReference>
<dbReference type="GO" id="GO:0003677">
    <property type="term" value="F:DNA binding"/>
    <property type="evidence" value="ECO:0007669"/>
    <property type="project" value="UniProtKB-KW"/>
</dbReference>
<dbReference type="PANTHER" id="PTHR42756:SF1">
    <property type="entry name" value="TRANSCRIPTIONAL REPRESSOR OF EMRAB OPERON"/>
    <property type="match status" value="1"/>
</dbReference>
<dbReference type="Proteomes" id="UP000552644">
    <property type="component" value="Unassembled WGS sequence"/>
</dbReference>
<comment type="caution">
    <text evidence="5">The sequence shown here is derived from an EMBL/GenBank/DDBJ whole genome shotgun (WGS) entry which is preliminary data.</text>
</comment>
<feature type="domain" description="HTH marR-type" evidence="4">
    <location>
        <begin position="11"/>
        <end position="142"/>
    </location>
</feature>
<sequence length="147" mass="16557">MSTQSAEQRISSATGYLLLRLGGLVRDRVEGELRSWGVTGKELRVMSFAHGREASQRDLCELSGLDRTTMVAVIDKLERLGYARRARSEADRRKQLVLLTDRGRRAVEEAVTRMTEVEADFLSPLEPAERGLLNEMIARLYAAHRPS</sequence>
<keyword evidence="3" id="KW-0804">Transcription</keyword>
<accession>A0A7W7QQ50</accession>
<reference evidence="5 6" key="1">
    <citation type="submission" date="2020-08" db="EMBL/GenBank/DDBJ databases">
        <title>Genomic Encyclopedia of Type Strains, Phase III (KMG-III): the genomes of soil and plant-associated and newly described type strains.</title>
        <authorList>
            <person name="Whitman W."/>
        </authorList>
    </citation>
    <scope>NUCLEOTIDE SEQUENCE [LARGE SCALE GENOMIC DNA]</scope>
    <source>
        <strain evidence="5 6">CECT 8840</strain>
    </source>
</reference>
<evidence type="ECO:0000259" key="4">
    <source>
        <dbReference type="PROSITE" id="PS50995"/>
    </source>
</evidence>
<evidence type="ECO:0000256" key="3">
    <source>
        <dbReference type="ARBA" id="ARBA00023163"/>
    </source>
</evidence>
<dbReference type="GO" id="GO:0003700">
    <property type="term" value="F:DNA-binding transcription factor activity"/>
    <property type="evidence" value="ECO:0007669"/>
    <property type="project" value="InterPro"/>
</dbReference>
<dbReference type="PROSITE" id="PS50995">
    <property type="entry name" value="HTH_MARR_2"/>
    <property type="match status" value="1"/>
</dbReference>
<organism evidence="5 6">
    <name type="scientific">Streptosporangium saharense</name>
    <dbReference type="NCBI Taxonomy" id="1706840"/>
    <lineage>
        <taxon>Bacteria</taxon>
        <taxon>Bacillati</taxon>
        <taxon>Actinomycetota</taxon>
        <taxon>Actinomycetes</taxon>
        <taxon>Streptosporangiales</taxon>
        <taxon>Streptosporangiaceae</taxon>
        <taxon>Streptosporangium</taxon>
    </lineage>
</organism>
<keyword evidence="1" id="KW-0805">Transcription regulation</keyword>
<dbReference type="SMART" id="SM00347">
    <property type="entry name" value="HTH_MARR"/>
    <property type="match status" value="1"/>
</dbReference>
<evidence type="ECO:0000256" key="2">
    <source>
        <dbReference type="ARBA" id="ARBA00023125"/>
    </source>
</evidence>
<dbReference type="InterPro" id="IPR036390">
    <property type="entry name" value="WH_DNA-bd_sf"/>
</dbReference>
<evidence type="ECO:0000256" key="1">
    <source>
        <dbReference type="ARBA" id="ARBA00023015"/>
    </source>
</evidence>
<dbReference type="PRINTS" id="PR00598">
    <property type="entry name" value="HTHMARR"/>
</dbReference>
<dbReference type="SUPFAM" id="SSF46785">
    <property type="entry name" value="Winged helix' DNA-binding domain"/>
    <property type="match status" value="1"/>
</dbReference>
<evidence type="ECO:0000313" key="5">
    <source>
        <dbReference type="EMBL" id="MBB4917679.1"/>
    </source>
</evidence>
<gene>
    <name evidence="5" type="ORF">FHS44_004799</name>
</gene>
<dbReference type="Gene3D" id="1.10.10.10">
    <property type="entry name" value="Winged helix-like DNA-binding domain superfamily/Winged helix DNA-binding domain"/>
    <property type="match status" value="1"/>
</dbReference>
<name>A0A7W7QQ50_9ACTN</name>
<proteinExistence type="predicted"/>
<dbReference type="EMBL" id="JACHJP010000005">
    <property type="protein sequence ID" value="MBB4917679.1"/>
    <property type="molecule type" value="Genomic_DNA"/>
</dbReference>
<evidence type="ECO:0000313" key="6">
    <source>
        <dbReference type="Proteomes" id="UP000552644"/>
    </source>
</evidence>
<dbReference type="RefSeq" id="WP_184718178.1">
    <property type="nucleotide sequence ID" value="NZ_JACHJP010000005.1"/>
</dbReference>